<dbReference type="Gene3D" id="3.40.50.720">
    <property type="entry name" value="NAD(P)-binding Rossmann-like Domain"/>
    <property type="match status" value="1"/>
</dbReference>
<name>A0A1I5W323_9PSEU</name>
<dbReference type="Gene3D" id="3.90.25.10">
    <property type="entry name" value="UDP-galactose 4-epimerase, domain 1"/>
    <property type="match status" value="1"/>
</dbReference>
<proteinExistence type="predicted"/>
<dbReference type="InterPro" id="IPR036291">
    <property type="entry name" value="NAD(P)-bd_dom_sf"/>
</dbReference>
<evidence type="ECO:0000313" key="4">
    <source>
        <dbReference type="Proteomes" id="UP000199137"/>
    </source>
</evidence>
<dbReference type="InterPro" id="IPR012296">
    <property type="entry name" value="Nuclease_put_TT1808"/>
</dbReference>
<dbReference type="Gene3D" id="3.90.1570.10">
    <property type="entry name" value="tt1808, chain A"/>
    <property type="match status" value="1"/>
</dbReference>
<feature type="domain" description="NmrA-like" evidence="1">
    <location>
        <begin position="2"/>
        <end position="231"/>
    </location>
</feature>
<dbReference type="PANTHER" id="PTHR43162">
    <property type="match status" value="1"/>
</dbReference>
<gene>
    <name evidence="3" type="ORF">SAMN05421854_10940</name>
</gene>
<organism evidence="3 4">
    <name type="scientific">Amycolatopsis rubida</name>
    <dbReference type="NCBI Taxonomy" id="112413"/>
    <lineage>
        <taxon>Bacteria</taxon>
        <taxon>Bacillati</taxon>
        <taxon>Actinomycetota</taxon>
        <taxon>Actinomycetes</taxon>
        <taxon>Pseudonocardiales</taxon>
        <taxon>Pseudonocardiaceae</taxon>
        <taxon>Amycolatopsis</taxon>
    </lineage>
</organism>
<dbReference type="AlphaFoldDB" id="A0A1I5W323"/>
<evidence type="ECO:0000313" key="3">
    <source>
        <dbReference type="EMBL" id="SFQ14125.1"/>
    </source>
</evidence>
<dbReference type="RefSeq" id="WP_208865380.1">
    <property type="nucleotide sequence ID" value="NZ_FOWC01000009.1"/>
</dbReference>
<protein>
    <submittedName>
        <fullName evidence="3">Uncharacterized conserved protein YbjT, contains NAD(P)-binding and DUF2867 domains</fullName>
    </submittedName>
</protein>
<accession>A0A1I5W323</accession>
<dbReference type="InterPro" id="IPR008538">
    <property type="entry name" value="Uma2"/>
</dbReference>
<dbReference type="CDD" id="cd06260">
    <property type="entry name" value="DUF820-like"/>
    <property type="match status" value="1"/>
</dbReference>
<reference evidence="3 4" key="1">
    <citation type="submission" date="2016-10" db="EMBL/GenBank/DDBJ databases">
        <authorList>
            <person name="de Groot N.N."/>
        </authorList>
    </citation>
    <scope>NUCLEOTIDE SEQUENCE [LARGE SCALE GENOMIC DNA]</scope>
    <source>
        <strain evidence="3 4">DSM 44637</strain>
    </source>
</reference>
<evidence type="ECO:0000259" key="1">
    <source>
        <dbReference type="Pfam" id="PF05368"/>
    </source>
</evidence>
<dbReference type="PANTHER" id="PTHR43162:SF1">
    <property type="entry name" value="PRESTALK A DIFFERENTIATION PROTEIN A"/>
    <property type="match status" value="1"/>
</dbReference>
<dbReference type="Proteomes" id="UP000199137">
    <property type="component" value="Unassembled WGS sequence"/>
</dbReference>
<dbReference type="Pfam" id="PF05368">
    <property type="entry name" value="NmrA"/>
    <property type="match status" value="1"/>
</dbReference>
<dbReference type="STRING" id="112413.SAMN05421854_10940"/>
<dbReference type="SUPFAM" id="SSF51735">
    <property type="entry name" value="NAD(P)-binding Rossmann-fold domains"/>
    <property type="match status" value="1"/>
</dbReference>
<evidence type="ECO:0000259" key="2">
    <source>
        <dbReference type="Pfam" id="PF05685"/>
    </source>
</evidence>
<feature type="domain" description="Putative restriction endonuclease" evidence="2">
    <location>
        <begin position="292"/>
        <end position="463"/>
    </location>
</feature>
<dbReference type="SUPFAM" id="SSF52980">
    <property type="entry name" value="Restriction endonuclease-like"/>
    <property type="match status" value="1"/>
</dbReference>
<dbReference type="Pfam" id="PF05685">
    <property type="entry name" value="Uma2"/>
    <property type="match status" value="1"/>
</dbReference>
<dbReference type="InterPro" id="IPR051604">
    <property type="entry name" value="Ergot_Alk_Oxidoreductase"/>
</dbReference>
<dbReference type="InterPro" id="IPR008030">
    <property type="entry name" value="NmrA-like"/>
</dbReference>
<dbReference type="EMBL" id="FOWC01000009">
    <property type="protein sequence ID" value="SFQ14125.1"/>
    <property type="molecule type" value="Genomic_DNA"/>
</dbReference>
<sequence length="468" mass="49555">MILLTGATGKIGREAVRLLGPVRTLVRTPSGGADEVIGDFDRPDTLDAALRGVGTLLLIGPAVASQTTVLDRAVAHGVRHVVRVTNHKAGDDSPVARRREHARIDAHLKASGMEYTLLAPNFFMQNLLALAPEIAGTGGFSGSAGDGRIGMIDARDVAAAAAAIATAPAEHAGRTYLLTGPELVTFADVAREWAAVTGRPVEYRRISAAEHRAVLESNGVPEAGSNAQVFELLAEGDGAWLSDDFAVVTGGCAAGVAGFSGGPRWRKVSYPSLTVSSMDTRTLPRQLLSIKEYLALGEVEPGFTELVEGRLVFSPSPGPRHNHATYALAFQLHDQLPDEFSVVPRVDIDLGLAPDGAPGFSRCPDLLVTTSAAIARTPEEDALRAEDLVLVVEVATPGSKRTDCVTKHKEYSDAGIPFYWILDLDDPVSLVACHRAGEFGYRNSPAGTGRFRTAEPFPFELDLAALLG</sequence>
<dbReference type="InterPro" id="IPR011335">
    <property type="entry name" value="Restrct_endonuc-II-like"/>
</dbReference>